<evidence type="ECO:0000256" key="3">
    <source>
        <dbReference type="ARBA" id="ARBA00023016"/>
    </source>
</evidence>
<dbReference type="PANTHER" id="PTHR32263">
    <property type="entry name" value="INACTIVE POLY [ADP-RIBOSE] POLYMERASE SRO4-RELATED"/>
    <property type="match status" value="1"/>
</dbReference>
<comment type="subcellular location">
    <subcellularLocation>
        <location evidence="1">Nucleus</location>
    </subcellularLocation>
</comment>
<organism evidence="7 8">
    <name type="scientific">Cajanus cajan</name>
    <name type="common">Pigeon pea</name>
    <name type="synonym">Cajanus indicus</name>
    <dbReference type="NCBI Taxonomy" id="3821"/>
    <lineage>
        <taxon>Eukaryota</taxon>
        <taxon>Viridiplantae</taxon>
        <taxon>Streptophyta</taxon>
        <taxon>Embryophyta</taxon>
        <taxon>Tracheophyta</taxon>
        <taxon>Spermatophyta</taxon>
        <taxon>Magnoliopsida</taxon>
        <taxon>eudicotyledons</taxon>
        <taxon>Gunneridae</taxon>
        <taxon>Pentapetalae</taxon>
        <taxon>rosids</taxon>
        <taxon>fabids</taxon>
        <taxon>Fabales</taxon>
        <taxon>Fabaceae</taxon>
        <taxon>Papilionoideae</taxon>
        <taxon>50 kb inversion clade</taxon>
        <taxon>NPAAA clade</taxon>
        <taxon>indigoferoid/millettioid clade</taxon>
        <taxon>Phaseoleae</taxon>
        <taxon>Cajanus</taxon>
    </lineage>
</organism>
<dbReference type="OMA" id="WNTNINT"/>
<keyword evidence="8" id="KW-1185">Reference proteome</keyword>
<dbReference type="Gramene" id="C.cajan_24991.t">
    <property type="protein sequence ID" value="C.cajan_24991.t"/>
    <property type="gene ID" value="C.cajan_24991"/>
</dbReference>
<dbReference type="GO" id="GO:0005634">
    <property type="term" value="C:nucleus"/>
    <property type="evidence" value="ECO:0007669"/>
    <property type="project" value="UniProtKB-SubCell"/>
</dbReference>
<protein>
    <recommendedName>
        <fullName evidence="9">Inactive poly [ADP-ribose] polymerase SRO5</fullName>
    </recommendedName>
</protein>
<dbReference type="PROSITE" id="PS51059">
    <property type="entry name" value="PARP_CATALYTIC"/>
    <property type="match status" value="1"/>
</dbReference>
<keyword evidence="2" id="KW-0217">Developmental protein</keyword>
<evidence type="ECO:0000313" key="8">
    <source>
        <dbReference type="Proteomes" id="UP000075243"/>
    </source>
</evidence>
<feature type="domain" description="PARP catalytic" evidence="5">
    <location>
        <begin position="1"/>
        <end position="112"/>
    </location>
</feature>
<dbReference type="InterPro" id="IPR044964">
    <property type="entry name" value="RCD1/SRO1-5"/>
</dbReference>
<dbReference type="InterPro" id="IPR022003">
    <property type="entry name" value="RST"/>
</dbReference>
<dbReference type="EMBL" id="KQ483445">
    <property type="protein sequence ID" value="KYP50952.1"/>
    <property type="molecule type" value="Genomic_DNA"/>
</dbReference>
<dbReference type="GO" id="GO:0003950">
    <property type="term" value="F:NAD+ poly-ADP-ribosyltransferase activity"/>
    <property type="evidence" value="ECO:0007669"/>
    <property type="project" value="InterPro"/>
</dbReference>
<evidence type="ECO:0000259" key="5">
    <source>
        <dbReference type="PROSITE" id="PS51059"/>
    </source>
</evidence>
<keyword evidence="4" id="KW-0539">Nucleus</keyword>
<dbReference type="AlphaFoldDB" id="A0A151S832"/>
<evidence type="ECO:0008006" key="9">
    <source>
        <dbReference type="Google" id="ProtNLM"/>
    </source>
</evidence>
<name>A0A151S832_CAJCA</name>
<dbReference type="InterPro" id="IPR012317">
    <property type="entry name" value="Poly(ADP-ribose)pol_cat_dom"/>
</dbReference>
<feature type="domain" description="RST" evidence="6">
    <location>
        <begin position="105"/>
        <end position="176"/>
    </location>
</feature>
<dbReference type="Gene3D" id="3.90.228.10">
    <property type="match status" value="1"/>
</dbReference>
<dbReference type="PANTHER" id="PTHR32263:SF12">
    <property type="entry name" value="INACTIVE POLY [ADP-RIBOSE] POLYMERASE SRO4-RELATED"/>
    <property type="match status" value="1"/>
</dbReference>
<gene>
    <name evidence="7" type="ORF">KK1_027162</name>
</gene>
<proteinExistence type="predicted"/>
<evidence type="ECO:0000313" key="7">
    <source>
        <dbReference type="EMBL" id="KYP50952.1"/>
    </source>
</evidence>
<evidence type="ECO:0000256" key="4">
    <source>
        <dbReference type="ARBA" id="ARBA00023242"/>
    </source>
</evidence>
<evidence type="ECO:0000256" key="1">
    <source>
        <dbReference type="ARBA" id="ARBA00004123"/>
    </source>
</evidence>
<evidence type="ECO:0000259" key="6">
    <source>
        <dbReference type="PROSITE" id="PS51879"/>
    </source>
</evidence>
<reference evidence="7" key="1">
    <citation type="journal article" date="2012" name="Nat. Biotechnol.">
        <title>Draft genome sequence of pigeonpea (Cajanus cajan), an orphan legume crop of resource-poor farmers.</title>
        <authorList>
            <person name="Varshney R.K."/>
            <person name="Chen W."/>
            <person name="Li Y."/>
            <person name="Bharti A.K."/>
            <person name="Saxena R.K."/>
            <person name="Schlueter J.A."/>
            <person name="Donoghue M.T."/>
            <person name="Azam S."/>
            <person name="Fan G."/>
            <person name="Whaley A.M."/>
            <person name="Farmer A.D."/>
            <person name="Sheridan J."/>
            <person name="Iwata A."/>
            <person name="Tuteja R."/>
            <person name="Penmetsa R.V."/>
            <person name="Wu W."/>
            <person name="Upadhyaya H.D."/>
            <person name="Yang S.P."/>
            <person name="Shah T."/>
            <person name="Saxena K.B."/>
            <person name="Michael T."/>
            <person name="McCombie W.R."/>
            <person name="Yang B."/>
            <person name="Zhang G."/>
            <person name="Yang H."/>
            <person name="Wang J."/>
            <person name="Spillane C."/>
            <person name="Cook D.R."/>
            <person name="May G.D."/>
            <person name="Xu X."/>
            <person name="Jackson S.A."/>
        </authorList>
    </citation>
    <scope>NUCLEOTIDE SEQUENCE [LARGE SCALE GENOMIC DNA]</scope>
</reference>
<evidence type="ECO:0000256" key="2">
    <source>
        <dbReference type="ARBA" id="ARBA00022473"/>
    </source>
</evidence>
<dbReference type="Pfam" id="PF12174">
    <property type="entry name" value="RST"/>
    <property type="match status" value="1"/>
</dbReference>
<dbReference type="STRING" id="3821.A0A151S832"/>
<dbReference type="Proteomes" id="UP000075243">
    <property type="component" value="Unassembled WGS sequence"/>
</dbReference>
<dbReference type="SUPFAM" id="SSF56399">
    <property type="entry name" value="ADP-ribosylation"/>
    <property type="match status" value="1"/>
</dbReference>
<keyword evidence="3" id="KW-0346">Stress response</keyword>
<accession>A0A151S832</accession>
<sequence>MAHAPGSALRLSALDYPLPSVQNAAVDMEGSRHLILCRVIVGKTEVVPRGSNQRCWSSEEFDSGVDDLANPKEYVIWWNRVNTHIFPEYVMSIKLTNLRGFGVPRRPTSPWVPFPALIAVLSRVLPQHHVNVISKFHKGYRENKISRLELIQKVRQIAGDERLTSIIKAFKMKVIYSYLISS</sequence>
<dbReference type="PROSITE" id="PS51879">
    <property type="entry name" value="RST"/>
    <property type="match status" value="1"/>
</dbReference>